<dbReference type="STRING" id="497964.CfE428DRAFT_3387"/>
<keyword evidence="3" id="KW-1185">Reference proteome</keyword>
<proteinExistence type="predicted"/>
<gene>
    <name evidence="2" type="ORF">CfE428DRAFT_3387</name>
</gene>
<dbReference type="EMBL" id="ABVL01000009">
    <property type="protein sequence ID" value="EDY19210.1"/>
    <property type="molecule type" value="Genomic_DNA"/>
</dbReference>
<dbReference type="Proteomes" id="UP000005824">
    <property type="component" value="Unassembled WGS sequence"/>
</dbReference>
<keyword evidence="1" id="KW-0812">Transmembrane</keyword>
<name>B4D399_9BACT</name>
<dbReference type="RefSeq" id="WP_006980712.1">
    <property type="nucleotide sequence ID" value="NZ_ABVL01000009.1"/>
</dbReference>
<dbReference type="InParanoid" id="B4D399"/>
<sequence>MLYRTAIIFIVVFWLTMTGLLVHQQLRPDDSALREVPPTHVVKLMFMHPALSQLNIYSDKLPLGHLNIEPETGKDRQERNLKFNGELQVLIPGAKRERIAWSGELQMDKLLNVKQFTLSVHSHVPADLVSYIKVIPKENIAHYELQASNGVIERQDYTLDEKGARAALEQVGVDAAMLPIETKSVASAVQVKARQSTLEVPGGTMDTYLVTVESNGQTLLECHVDQLGRVVKATTLLGYTLAADDKTP</sequence>
<reference evidence="2 3" key="1">
    <citation type="journal article" date="2011" name="J. Bacteriol.">
        <title>Genome sequence of Chthoniobacter flavus Ellin428, an aerobic heterotrophic soil bacterium.</title>
        <authorList>
            <person name="Kant R."/>
            <person name="van Passel M.W."/>
            <person name="Palva A."/>
            <person name="Lucas S."/>
            <person name="Lapidus A."/>
            <person name="Glavina Del Rio T."/>
            <person name="Dalin E."/>
            <person name="Tice H."/>
            <person name="Bruce D."/>
            <person name="Goodwin L."/>
            <person name="Pitluck S."/>
            <person name="Larimer F.W."/>
            <person name="Land M.L."/>
            <person name="Hauser L."/>
            <person name="Sangwan P."/>
            <person name="de Vos W.M."/>
            <person name="Janssen P.H."/>
            <person name="Smidt H."/>
        </authorList>
    </citation>
    <scope>NUCLEOTIDE SEQUENCE [LARGE SCALE GENOMIC DNA]</scope>
    <source>
        <strain evidence="2 3">Ellin428</strain>
    </source>
</reference>
<organism evidence="2 3">
    <name type="scientific">Chthoniobacter flavus Ellin428</name>
    <dbReference type="NCBI Taxonomy" id="497964"/>
    <lineage>
        <taxon>Bacteria</taxon>
        <taxon>Pseudomonadati</taxon>
        <taxon>Verrucomicrobiota</taxon>
        <taxon>Spartobacteria</taxon>
        <taxon>Chthoniobacterales</taxon>
        <taxon>Chthoniobacteraceae</taxon>
        <taxon>Chthoniobacter</taxon>
    </lineage>
</organism>
<evidence type="ECO:0000313" key="2">
    <source>
        <dbReference type="EMBL" id="EDY19210.1"/>
    </source>
</evidence>
<comment type="caution">
    <text evidence="2">The sequence shown here is derived from an EMBL/GenBank/DDBJ whole genome shotgun (WGS) entry which is preliminary data.</text>
</comment>
<dbReference type="AlphaFoldDB" id="B4D399"/>
<accession>B4D399</accession>
<keyword evidence="1" id="KW-0472">Membrane</keyword>
<evidence type="ECO:0000313" key="3">
    <source>
        <dbReference type="Proteomes" id="UP000005824"/>
    </source>
</evidence>
<keyword evidence="1" id="KW-1133">Transmembrane helix</keyword>
<feature type="transmembrane region" description="Helical" evidence="1">
    <location>
        <begin position="6"/>
        <end position="23"/>
    </location>
</feature>
<evidence type="ECO:0000256" key="1">
    <source>
        <dbReference type="SAM" id="Phobius"/>
    </source>
</evidence>
<protein>
    <submittedName>
        <fullName evidence="2">Uncharacterized protein</fullName>
    </submittedName>
</protein>